<comment type="caution">
    <text evidence="1">The sequence shown here is derived from an EMBL/GenBank/DDBJ whole genome shotgun (WGS) entry which is preliminary data.</text>
</comment>
<dbReference type="Proteomes" id="UP000790709">
    <property type="component" value="Unassembled WGS sequence"/>
</dbReference>
<accession>A0ACB8BTY1</accession>
<sequence length="657" mass="73972">MSDTKSLHRVIRRLAGWAVWSFFTEVHVIGGEHVPTEGPIIVCVFHLLREFRSFTFELAWALRNPVICLARLESFGGTTATHHNMMLDPAVLSSAFPHRRILHYWSKASLFANPVLKYILYSSGNIPVDRKSKDRQILFKGTFQALANGSAVALFPEGTSYTEPRIMQVKDGAAYAALEYTKWSQDNPGKVKVGAPVMIVPAAIVYTNKSKYRSDVIMEFGRPISMDEYKDEYLSGVEGSARAAAKRLTRTIERELTEATVNAPDWDTLYAARMARDLLWEDEGSINLDDFVTISQTLVDLFSTKDAIPNFSSVRQHLLEYYSLLQSTHLTNSVLSSLPLPRTLDPHHSTPLPSRLLTISILIRDTLAVLIRLPFFFFPLIVHMPVYIMGRLGARLVEHEEETQAQNKVVFGLLFLLMIYPATFWLLWAFFWFTSTGALVSFATVWLFAFYHNKLVNDNYQHLKRVIAAWRVLVGVWAPKRWELPLAALSQYTTPQIPPENPWIDKNKNVVKSSPVQEPPAKTRRRPSSRRIMRHVLRARGEAVKALASLFHQLEKSGDGKKVGASLHLAKLYGWVDEVKPGSDDAGGIPEDPNGWRSAREVIAFLRKRGAKIATLEHGIEGDWAAALSSEEEGTPGDDSDAGDKDDMVWVPSGHHD</sequence>
<evidence type="ECO:0000313" key="2">
    <source>
        <dbReference type="Proteomes" id="UP000790709"/>
    </source>
</evidence>
<proteinExistence type="predicted"/>
<gene>
    <name evidence="1" type="ORF">BV22DRAFT_1192431</name>
</gene>
<dbReference type="EMBL" id="MU266347">
    <property type="protein sequence ID" value="KAH7928927.1"/>
    <property type="molecule type" value="Genomic_DNA"/>
</dbReference>
<reference evidence="1" key="1">
    <citation type="journal article" date="2021" name="New Phytol.">
        <title>Evolutionary innovations through gain and loss of genes in the ectomycorrhizal Boletales.</title>
        <authorList>
            <person name="Wu G."/>
            <person name="Miyauchi S."/>
            <person name="Morin E."/>
            <person name="Kuo A."/>
            <person name="Drula E."/>
            <person name="Varga T."/>
            <person name="Kohler A."/>
            <person name="Feng B."/>
            <person name="Cao Y."/>
            <person name="Lipzen A."/>
            <person name="Daum C."/>
            <person name="Hundley H."/>
            <person name="Pangilinan J."/>
            <person name="Johnson J."/>
            <person name="Barry K."/>
            <person name="LaButti K."/>
            <person name="Ng V."/>
            <person name="Ahrendt S."/>
            <person name="Min B."/>
            <person name="Choi I.G."/>
            <person name="Park H."/>
            <person name="Plett J.M."/>
            <person name="Magnuson J."/>
            <person name="Spatafora J.W."/>
            <person name="Nagy L.G."/>
            <person name="Henrissat B."/>
            <person name="Grigoriev I.V."/>
            <person name="Yang Z.L."/>
            <person name="Xu J."/>
            <person name="Martin F.M."/>
        </authorList>
    </citation>
    <scope>NUCLEOTIDE SEQUENCE</scope>
    <source>
        <strain evidence="1">KUC20120723A-06</strain>
    </source>
</reference>
<keyword evidence="2" id="KW-1185">Reference proteome</keyword>
<evidence type="ECO:0000313" key="1">
    <source>
        <dbReference type="EMBL" id="KAH7928927.1"/>
    </source>
</evidence>
<organism evidence="1 2">
    <name type="scientific">Leucogyrophana mollusca</name>
    <dbReference type="NCBI Taxonomy" id="85980"/>
    <lineage>
        <taxon>Eukaryota</taxon>
        <taxon>Fungi</taxon>
        <taxon>Dikarya</taxon>
        <taxon>Basidiomycota</taxon>
        <taxon>Agaricomycotina</taxon>
        <taxon>Agaricomycetes</taxon>
        <taxon>Agaricomycetidae</taxon>
        <taxon>Boletales</taxon>
        <taxon>Boletales incertae sedis</taxon>
        <taxon>Leucogyrophana</taxon>
    </lineage>
</organism>
<name>A0ACB8BTY1_9AGAM</name>
<protein>
    <submittedName>
        <fullName evidence="1">Uncharacterized protein</fullName>
    </submittedName>
</protein>